<name>A0ACC1N692_9PEZI</name>
<dbReference type="EMBL" id="JAPDGR010002698">
    <property type="protein sequence ID" value="KAJ2974594.1"/>
    <property type="molecule type" value="Genomic_DNA"/>
</dbReference>
<organism evidence="1 2">
    <name type="scientific">Xylaria curta</name>
    <dbReference type="NCBI Taxonomy" id="42375"/>
    <lineage>
        <taxon>Eukaryota</taxon>
        <taxon>Fungi</taxon>
        <taxon>Dikarya</taxon>
        <taxon>Ascomycota</taxon>
        <taxon>Pezizomycotina</taxon>
        <taxon>Sordariomycetes</taxon>
        <taxon>Xylariomycetidae</taxon>
        <taxon>Xylariales</taxon>
        <taxon>Xylariaceae</taxon>
        <taxon>Xylaria</taxon>
    </lineage>
</organism>
<accession>A0ACC1N692</accession>
<protein>
    <submittedName>
        <fullName evidence="1">Uncharacterized protein</fullName>
    </submittedName>
</protein>
<evidence type="ECO:0000313" key="1">
    <source>
        <dbReference type="EMBL" id="KAJ2974594.1"/>
    </source>
</evidence>
<proteinExistence type="predicted"/>
<reference evidence="1" key="1">
    <citation type="submission" date="2022-10" db="EMBL/GenBank/DDBJ databases">
        <title>Genome Sequence of Xylaria curta.</title>
        <authorList>
            <person name="Buettner E."/>
        </authorList>
    </citation>
    <scope>NUCLEOTIDE SEQUENCE</scope>
    <source>
        <strain evidence="1">Babe10</strain>
    </source>
</reference>
<evidence type="ECO:0000313" key="2">
    <source>
        <dbReference type="Proteomes" id="UP001143856"/>
    </source>
</evidence>
<gene>
    <name evidence="1" type="ORF">NUW58_g8612</name>
</gene>
<dbReference type="Proteomes" id="UP001143856">
    <property type="component" value="Unassembled WGS sequence"/>
</dbReference>
<sequence>MQHRPVVLSQEAMVAKRLEDAKRRKEEREYELDHLMTAPFRDAGRALGLLGKLRRGLTGEGFAPVFIKGVQYKLDIEGGYALENGQVLDRLVKIQPDPSLARLQSESQAKNA</sequence>
<keyword evidence="2" id="KW-1185">Reference proteome</keyword>
<comment type="caution">
    <text evidence="1">The sequence shown here is derived from an EMBL/GenBank/DDBJ whole genome shotgun (WGS) entry which is preliminary data.</text>
</comment>